<dbReference type="Proteomes" id="UP000053815">
    <property type="component" value="Unassembled WGS sequence"/>
</dbReference>
<dbReference type="OrthoDB" id="2278933at2759"/>
<organism evidence="1">
    <name type="scientific">Mucor ambiguus</name>
    <dbReference type="NCBI Taxonomy" id="91626"/>
    <lineage>
        <taxon>Eukaryota</taxon>
        <taxon>Fungi</taxon>
        <taxon>Fungi incertae sedis</taxon>
        <taxon>Mucoromycota</taxon>
        <taxon>Mucoromycotina</taxon>
        <taxon>Mucoromycetes</taxon>
        <taxon>Mucorales</taxon>
        <taxon>Mucorineae</taxon>
        <taxon>Mucoraceae</taxon>
        <taxon>Mucor</taxon>
    </lineage>
</organism>
<name>A0A0C9MQD0_9FUNG</name>
<keyword evidence="2" id="KW-1185">Reference proteome</keyword>
<reference evidence="1" key="1">
    <citation type="submission" date="2014-09" db="EMBL/GenBank/DDBJ databases">
        <title>Draft genome sequence of an oleaginous Mucoromycotina fungus Mucor ambiguus NBRC6742.</title>
        <authorList>
            <person name="Takeda I."/>
            <person name="Yamane N."/>
            <person name="Morita T."/>
            <person name="Tamano K."/>
            <person name="Machida M."/>
            <person name="Baker S."/>
            <person name="Koike H."/>
        </authorList>
    </citation>
    <scope>NUCLEOTIDE SEQUENCE</scope>
    <source>
        <strain evidence="1">NBRC 6742</strain>
    </source>
</reference>
<protein>
    <submittedName>
        <fullName evidence="1">Uncharacterized protein</fullName>
    </submittedName>
</protein>
<gene>
    <name evidence="1" type="ORF">MAM1_0057d03663</name>
</gene>
<sequence length="130" mass="14777">MNVAGNQDVSRKTMRILQNMMHEVNLFFNLLKSMNELSCELEGGLEDIRIVFRAENAPDPRSYNAPTTAEVGVLIVSGDNEESYLEPRNRDIVVRFKGVEGKEGLSQISELSQHYDALHYVLRNLDSFET</sequence>
<dbReference type="EMBL" id="DF836346">
    <property type="protein sequence ID" value="GAN04203.1"/>
    <property type="molecule type" value="Genomic_DNA"/>
</dbReference>
<accession>A0A0C9MQD0</accession>
<proteinExistence type="predicted"/>
<evidence type="ECO:0000313" key="2">
    <source>
        <dbReference type="Proteomes" id="UP000053815"/>
    </source>
</evidence>
<evidence type="ECO:0000313" key="1">
    <source>
        <dbReference type="EMBL" id="GAN04203.1"/>
    </source>
</evidence>
<dbReference type="AlphaFoldDB" id="A0A0C9MQD0"/>